<dbReference type="InterPro" id="IPR036390">
    <property type="entry name" value="WH_DNA-bd_sf"/>
</dbReference>
<dbReference type="Proteomes" id="UP000196710">
    <property type="component" value="Chromosome"/>
</dbReference>
<reference evidence="2 4" key="3">
    <citation type="submission" date="2020-11" db="EMBL/GenBank/DDBJ databases">
        <title>Closed and high quality bacterial genomes of the OMM12 community.</title>
        <authorList>
            <person name="Marbouty M."/>
            <person name="Lamy-Besnier Q."/>
            <person name="Debarbieux L."/>
            <person name="Koszul R."/>
        </authorList>
    </citation>
    <scope>NUCLEOTIDE SEQUENCE [LARGE SCALE GENOMIC DNA]</scope>
    <source>
        <strain evidence="2 4">KB18</strain>
    </source>
</reference>
<dbReference type="Proteomes" id="UP000596035">
    <property type="component" value="Chromosome"/>
</dbReference>
<evidence type="ECO:0000313" key="2">
    <source>
        <dbReference type="EMBL" id="QQR31284.1"/>
    </source>
</evidence>
<keyword evidence="3" id="KW-1185">Reference proteome</keyword>
<dbReference type="EMBL" id="CP065321">
    <property type="protein sequence ID" value="QQR31284.1"/>
    <property type="molecule type" value="Genomic_DNA"/>
</dbReference>
<name>A0A1Z2XU90_9FIRM</name>
<dbReference type="RefSeq" id="WP_066538797.1">
    <property type="nucleotide sequence ID" value="NZ_CP021422.1"/>
</dbReference>
<dbReference type="AlphaFoldDB" id="A0A1Z2XU90"/>
<dbReference type="SUPFAM" id="SSF46785">
    <property type="entry name" value="Winged helix' DNA-binding domain"/>
    <property type="match status" value="1"/>
</dbReference>
<dbReference type="KEGG" id="amur:ADH66_15965"/>
<accession>A0A1Z2XU90</accession>
<organism evidence="2 4">
    <name type="scientific">Acutalibacter muris</name>
    <dbReference type="NCBI Taxonomy" id="1796620"/>
    <lineage>
        <taxon>Bacteria</taxon>
        <taxon>Bacillati</taxon>
        <taxon>Bacillota</taxon>
        <taxon>Clostridia</taxon>
        <taxon>Eubacteriales</taxon>
        <taxon>Acutalibacteraceae</taxon>
        <taxon>Acutalibacter</taxon>
    </lineage>
</organism>
<gene>
    <name evidence="1" type="ORF">ADH66_15965</name>
    <name evidence="2" type="ORF">I5Q82_06340</name>
</gene>
<evidence type="ECO:0000313" key="1">
    <source>
        <dbReference type="EMBL" id="ASB42016.1"/>
    </source>
</evidence>
<protein>
    <recommendedName>
        <fullName evidence="5">MarR family transcriptional regulator</fullName>
    </recommendedName>
</protein>
<dbReference type="EMBL" id="CP021422">
    <property type="protein sequence ID" value="ASB42016.1"/>
    <property type="molecule type" value="Genomic_DNA"/>
</dbReference>
<sequence>MDNFIKEYIIAYFQENSNLYSFCDLANSLGISIDVIDDMVDQLIKEGFLEYNEDTMLSVTELGQLFIREKVGRFNSDTRSPKTGRIIDPKTAWPFDKIYVPSNFLSKL</sequence>
<reference evidence="1" key="1">
    <citation type="journal article" date="2017" name="Genome Announc.">
        <title>High-Quality Whole-Genome Sequences of the Oligo-Mouse-Microbiota Bacterial Community.</title>
        <authorList>
            <person name="Garzetti D."/>
            <person name="Brugiroux S."/>
            <person name="Bunk B."/>
            <person name="Pukall R."/>
            <person name="McCoy K.D."/>
            <person name="Macpherson A.J."/>
            <person name="Stecher B."/>
        </authorList>
    </citation>
    <scope>NUCLEOTIDE SEQUENCE</scope>
    <source>
        <strain evidence="1">KB18</strain>
    </source>
</reference>
<reference evidence="3" key="2">
    <citation type="submission" date="2017-05" db="EMBL/GenBank/DDBJ databases">
        <title>Improved OligoMM genomes.</title>
        <authorList>
            <person name="Garzetti D."/>
        </authorList>
    </citation>
    <scope>NUCLEOTIDE SEQUENCE [LARGE SCALE GENOMIC DNA]</scope>
    <source>
        <strain evidence="3">KB18</strain>
    </source>
</reference>
<evidence type="ECO:0008006" key="5">
    <source>
        <dbReference type="Google" id="ProtNLM"/>
    </source>
</evidence>
<proteinExistence type="predicted"/>
<evidence type="ECO:0000313" key="3">
    <source>
        <dbReference type="Proteomes" id="UP000196710"/>
    </source>
</evidence>
<evidence type="ECO:0000313" key="4">
    <source>
        <dbReference type="Proteomes" id="UP000596035"/>
    </source>
</evidence>